<name>H3DHB6_TETNG</name>
<reference evidence="7" key="3">
    <citation type="submission" date="2025-09" db="UniProtKB">
        <authorList>
            <consortium name="Ensembl"/>
        </authorList>
    </citation>
    <scope>IDENTIFICATION</scope>
</reference>
<sequence length="167" mass="18167">MAPVRYDKKPEVGDLIDINRGSYHHWAVYVGDGCVVHLAPPCEAPGGQSASVMSVLTDRALVKKEELWVVVGNDKWKINNILDDKYEPRPGHIIAKEACALVGQEWPYCVIRGNCEHFVTELRYGKAESRQVRQVLTAGVGAAVAVVAAAALAGLLFGGSRKENKNT</sequence>
<dbReference type="GO" id="GO:0008970">
    <property type="term" value="F:phospholipase A1 activity"/>
    <property type="evidence" value="ECO:0007669"/>
    <property type="project" value="TreeGrafter"/>
</dbReference>
<dbReference type="AlphaFoldDB" id="H3DHB6"/>
<dbReference type="InterPro" id="IPR007053">
    <property type="entry name" value="LRAT_dom"/>
</dbReference>
<dbReference type="GO" id="GO:0070292">
    <property type="term" value="P:N-acylphosphatidylethanolamine metabolic process"/>
    <property type="evidence" value="ECO:0007669"/>
    <property type="project" value="TreeGrafter"/>
</dbReference>
<dbReference type="OMA" id="PYCIFRG"/>
<keyword evidence="5" id="KW-0812">Transmembrane</keyword>
<dbReference type="GO" id="GO:0005737">
    <property type="term" value="C:cytoplasm"/>
    <property type="evidence" value="ECO:0007669"/>
    <property type="project" value="TreeGrafter"/>
</dbReference>
<proteinExistence type="inferred from homology"/>
<dbReference type="Gene3D" id="3.90.1720.10">
    <property type="entry name" value="endopeptidase domain like (from Nostoc punctiforme)"/>
    <property type="match status" value="1"/>
</dbReference>
<comment type="similarity">
    <text evidence="1">Belongs to the H-rev107 family.</text>
</comment>
<dbReference type="Proteomes" id="UP000007303">
    <property type="component" value="Unassembled WGS sequence"/>
</dbReference>
<evidence type="ECO:0000256" key="5">
    <source>
        <dbReference type="SAM" id="Phobius"/>
    </source>
</evidence>
<dbReference type="Pfam" id="PF04970">
    <property type="entry name" value="LRAT"/>
    <property type="match status" value="1"/>
</dbReference>
<dbReference type="InterPro" id="IPR051496">
    <property type="entry name" value="H-rev107_PLA/AT"/>
</dbReference>
<dbReference type="STRING" id="99883.ENSTNIP00000019910"/>
<evidence type="ECO:0000256" key="2">
    <source>
        <dbReference type="ARBA" id="ARBA00022679"/>
    </source>
</evidence>
<keyword evidence="4" id="KW-0443">Lipid metabolism</keyword>
<accession>H3DHB6</accession>
<evidence type="ECO:0000256" key="4">
    <source>
        <dbReference type="ARBA" id="ARBA00023098"/>
    </source>
</evidence>
<feature type="transmembrane region" description="Helical" evidence="5">
    <location>
        <begin position="135"/>
        <end position="157"/>
    </location>
</feature>
<evidence type="ECO:0000256" key="3">
    <source>
        <dbReference type="ARBA" id="ARBA00022801"/>
    </source>
</evidence>
<dbReference type="HOGENOM" id="CLU_109418_0_1_1"/>
<dbReference type="GeneTree" id="ENSGT00940000162660"/>
<evidence type="ECO:0000259" key="6">
    <source>
        <dbReference type="PROSITE" id="PS51934"/>
    </source>
</evidence>
<dbReference type="InParanoid" id="H3DHB6"/>
<feature type="domain" description="LRAT" evidence="6">
    <location>
        <begin position="15"/>
        <end position="131"/>
    </location>
</feature>
<keyword evidence="5" id="KW-0472">Membrane</keyword>
<dbReference type="PANTHER" id="PTHR13943">
    <property type="entry name" value="HRAS-LIKE SUPPRESSOR - RELATED"/>
    <property type="match status" value="1"/>
</dbReference>
<dbReference type="GO" id="GO:0004623">
    <property type="term" value="F:phospholipase A2 activity"/>
    <property type="evidence" value="ECO:0007669"/>
    <property type="project" value="TreeGrafter"/>
</dbReference>
<reference evidence="8" key="1">
    <citation type="journal article" date="2004" name="Nature">
        <title>Genome duplication in the teleost fish Tetraodon nigroviridis reveals the early vertebrate proto-karyotype.</title>
        <authorList>
            <person name="Jaillon O."/>
            <person name="Aury J.-M."/>
            <person name="Brunet F."/>
            <person name="Petit J.-L."/>
            <person name="Stange-Thomann N."/>
            <person name="Mauceli E."/>
            <person name="Bouneau L."/>
            <person name="Fischer C."/>
            <person name="Ozouf-Costaz C."/>
            <person name="Bernot A."/>
            <person name="Nicaud S."/>
            <person name="Jaffe D."/>
            <person name="Fisher S."/>
            <person name="Lutfalla G."/>
            <person name="Dossat C."/>
            <person name="Segurens B."/>
            <person name="Dasilva C."/>
            <person name="Salanoubat M."/>
            <person name="Levy M."/>
            <person name="Boudet N."/>
            <person name="Castellano S."/>
            <person name="Anthouard V."/>
            <person name="Jubin C."/>
            <person name="Castelli V."/>
            <person name="Katinka M."/>
            <person name="Vacherie B."/>
            <person name="Biemont C."/>
            <person name="Skalli Z."/>
            <person name="Cattolico L."/>
            <person name="Poulain J."/>
            <person name="De Berardinis V."/>
            <person name="Cruaud C."/>
            <person name="Duprat S."/>
            <person name="Brottier P."/>
            <person name="Coutanceau J.-P."/>
            <person name="Gouzy J."/>
            <person name="Parra G."/>
            <person name="Lardier G."/>
            <person name="Chapple C."/>
            <person name="McKernan K.J."/>
            <person name="McEwan P."/>
            <person name="Bosak S."/>
            <person name="Kellis M."/>
            <person name="Volff J.-N."/>
            <person name="Guigo R."/>
            <person name="Zody M.C."/>
            <person name="Mesirov J."/>
            <person name="Lindblad-Toh K."/>
            <person name="Birren B."/>
            <person name="Nusbaum C."/>
            <person name="Kahn D."/>
            <person name="Robinson-Rechavi M."/>
            <person name="Laudet V."/>
            <person name="Schachter V."/>
            <person name="Quetier F."/>
            <person name="Saurin W."/>
            <person name="Scarpelli C."/>
            <person name="Wincker P."/>
            <person name="Lander E.S."/>
            <person name="Weissenbach J."/>
            <person name="Roest Crollius H."/>
        </authorList>
    </citation>
    <scope>NUCLEOTIDE SEQUENCE [LARGE SCALE GENOMIC DNA]</scope>
</reference>
<keyword evidence="3" id="KW-0378">Hydrolase</keyword>
<keyword evidence="2" id="KW-0808">Transferase</keyword>
<reference evidence="7" key="2">
    <citation type="submission" date="2025-08" db="UniProtKB">
        <authorList>
            <consortium name="Ensembl"/>
        </authorList>
    </citation>
    <scope>IDENTIFICATION</scope>
</reference>
<evidence type="ECO:0000256" key="1">
    <source>
        <dbReference type="ARBA" id="ARBA00007824"/>
    </source>
</evidence>
<keyword evidence="8" id="KW-1185">Reference proteome</keyword>
<dbReference type="FunCoup" id="H3DHB6">
    <property type="interactions" value="64"/>
</dbReference>
<dbReference type="PROSITE" id="PS51934">
    <property type="entry name" value="LRAT"/>
    <property type="match status" value="1"/>
</dbReference>
<organism evidence="7 8">
    <name type="scientific">Tetraodon nigroviridis</name>
    <name type="common">Spotted green pufferfish</name>
    <name type="synonym">Chelonodon nigroviridis</name>
    <dbReference type="NCBI Taxonomy" id="99883"/>
    <lineage>
        <taxon>Eukaryota</taxon>
        <taxon>Metazoa</taxon>
        <taxon>Chordata</taxon>
        <taxon>Craniata</taxon>
        <taxon>Vertebrata</taxon>
        <taxon>Euteleostomi</taxon>
        <taxon>Actinopterygii</taxon>
        <taxon>Neopterygii</taxon>
        <taxon>Teleostei</taxon>
        <taxon>Neoteleostei</taxon>
        <taxon>Acanthomorphata</taxon>
        <taxon>Eupercaria</taxon>
        <taxon>Tetraodontiformes</taxon>
        <taxon>Tetradontoidea</taxon>
        <taxon>Tetraodontidae</taxon>
        <taxon>Tetraodon</taxon>
    </lineage>
</organism>
<dbReference type="GO" id="GO:0016410">
    <property type="term" value="F:N-acyltransferase activity"/>
    <property type="evidence" value="ECO:0007669"/>
    <property type="project" value="TreeGrafter"/>
</dbReference>
<dbReference type="PANTHER" id="PTHR13943:SF31">
    <property type="entry name" value="PHOSPHOLIPASE A AND ACYLTRANSFERASE 3"/>
    <property type="match status" value="1"/>
</dbReference>
<evidence type="ECO:0000313" key="7">
    <source>
        <dbReference type="Ensembl" id="ENSTNIP00000019910.1"/>
    </source>
</evidence>
<evidence type="ECO:0000313" key="8">
    <source>
        <dbReference type="Proteomes" id="UP000007303"/>
    </source>
</evidence>
<protein>
    <submittedName>
        <fullName evidence="7">Retinoic acid receptor responder 3-like</fullName>
    </submittedName>
</protein>
<keyword evidence="5" id="KW-1133">Transmembrane helix</keyword>
<dbReference type="Ensembl" id="ENSTNIT00000020140.1">
    <property type="protein sequence ID" value="ENSTNIP00000019910.1"/>
    <property type="gene ID" value="ENSTNIG00000016796.1"/>
</dbReference>